<proteinExistence type="predicted"/>
<name>A0ABP0HQL1_9DINO</name>
<dbReference type="Proteomes" id="UP001642464">
    <property type="component" value="Unassembled WGS sequence"/>
</dbReference>
<organism evidence="2 3">
    <name type="scientific">Durusdinium trenchii</name>
    <dbReference type="NCBI Taxonomy" id="1381693"/>
    <lineage>
        <taxon>Eukaryota</taxon>
        <taxon>Sar</taxon>
        <taxon>Alveolata</taxon>
        <taxon>Dinophyceae</taxon>
        <taxon>Suessiales</taxon>
        <taxon>Symbiodiniaceae</taxon>
        <taxon>Durusdinium</taxon>
    </lineage>
</organism>
<comment type="caution">
    <text evidence="2">The sequence shown here is derived from an EMBL/GenBank/DDBJ whole genome shotgun (WGS) entry which is preliminary data.</text>
</comment>
<gene>
    <name evidence="2" type="ORF">SCF082_LOCUS3099</name>
</gene>
<reference evidence="2 3" key="1">
    <citation type="submission" date="2024-02" db="EMBL/GenBank/DDBJ databases">
        <authorList>
            <person name="Chen Y."/>
            <person name="Shah S."/>
            <person name="Dougan E. K."/>
            <person name="Thang M."/>
            <person name="Chan C."/>
        </authorList>
    </citation>
    <scope>NUCLEOTIDE SEQUENCE [LARGE SCALE GENOMIC DNA]</scope>
</reference>
<dbReference type="EMBL" id="CAXAMM010001558">
    <property type="protein sequence ID" value="CAK8992445.1"/>
    <property type="molecule type" value="Genomic_DNA"/>
</dbReference>
<evidence type="ECO:0000313" key="3">
    <source>
        <dbReference type="Proteomes" id="UP001642464"/>
    </source>
</evidence>
<sequence>MALLAALQLPGEAESCRRFCHEALQTRHVGPVEQRQLYERLPWLMQRLHGWFSLSNPGLEEAILRTFHPQGPLSPLFAAMETPGFVFPLRKLPPRTLQTVLMASNRSFFSAQNPQDLRHFEDLNQSLLALLGVNRLARTSGGDLEGLVLNAQEFVLMTLVYYLVAEPPAPSKAPLTSTTPVGSVPGAVTSSAAPGTSGGSTAPSGSAAAGWSGSASGSRSRPQATVSSTYERLLLAHLHAYLPHRQYEVARAQESRSALLLTRLFHEFLIEQSPSHSSASSVLQCFGDARLQPAALHAVRLVLLHVLANPCLRQGCEETAERLMWGRAGGARITRELALLGPAVVQMLCELLRKLQSQKEVGLEAISSLTRLWLILLQPWKAPRLHEWYGTLRPCEPRLEPPASRSAASSLLDRSTRPVDVALLGLEPEVSGEPPVPQVPKRFLEEDTNLAVHASTRLAAAAGLTSAAVTLASTAQASTALVPGEGDAMSWRSYVGGFQGAYFLLEAILTTPLHSELCLELCRFAAGDRGAWLARARDTTARAAGGNWGNAPAPTAQQLLRQRNAIQALKTLAQTLLCFSDPQLLQVLREGQPQLGLWLQEHGLLLELPMRPIFEESLPPPQLLSAVALTWAALLGAASVTELQPLLAAVSRQLQHAQPWAQQAFPALEETNKHKPFAEMVLKEFGQWTAPDAASRPMQTPSAPSAMPALEFAGSEWQRPIRGGELEQLLVVAYYLANAIDRMLGRGPRLTPCGPVPQTEWPRMFGNWKFSLVLCLASLFAVLW</sequence>
<evidence type="ECO:0000256" key="1">
    <source>
        <dbReference type="SAM" id="MobiDB-lite"/>
    </source>
</evidence>
<accession>A0ABP0HQL1</accession>
<protein>
    <submittedName>
        <fullName evidence="2">Glutathione S-transferase 1</fullName>
    </submittedName>
</protein>
<keyword evidence="3" id="KW-1185">Reference proteome</keyword>
<evidence type="ECO:0000313" key="2">
    <source>
        <dbReference type="EMBL" id="CAK8992445.1"/>
    </source>
</evidence>
<feature type="region of interest" description="Disordered" evidence="1">
    <location>
        <begin position="186"/>
        <end position="222"/>
    </location>
</feature>